<protein>
    <submittedName>
        <fullName evidence="1">Uncharacterized protein</fullName>
    </submittedName>
</protein>
<reference evidence="1 2" key="1">
    <citation type="journal article" date="2022" name="Hortic Res">
        <title>A haplotype resolved chromosomal level avocado genome allows analysis of novel avocado genes.</title>
        <authorList>
            <person name="Nath O."/>
            <person name="Fletcher S.J."/>
            <person name="Hayward A."/>
            <person name="Shaw L.M."/>
            <person name="Masouleh A.K."/>
            <person name="Furtado A."/>
            <person name="Henry R.J."/>
            <person name="Mitter N."/>
        </authorList>
    </citation>
    <scope>NUCLEOTIDE SEQUENCE [LARGE SCALE GENOMIC DNA]</scope>
    <source>
        <strain evidence="2">cv. Hass</strain>
    </source>
</reference>
<dbReference type="EMBL" id="CM056811">
    <property type="protein sequence ID" value="KAJ8636168.1"/>
    <property type="molecule type" value="Genomic_DNA"/>
</dbReference>
<comment type="caution">
    <text evidence="1">The sequence shown here is derived from an EMBL/GenBank/DDBJ whole genome shotgun (WGS) entry which is preliminary data.</text>
</comment>
<dbReference type="Proteomes" id="UP001234297">
    <property type="component" value="Chromosome 3"/>
</dbReference>
<evidence type="ECO:0000313" key="2">
    <source>
        <dbReference type="Proteomes" id="UP001234297"/>
    </source>
</evidence>
<proteinExistence type="predicted"/>
<sequence length="117" mass="12071">MSVTQFVMIWVPSAPSPVSSSLPPQPPSTPCTPCTRGSRQQRCREADDPPTSAAHQAVRRLLGAEEGAPDIDDEDVVPVLLGDGSEVGVLGVEDAGAVDEDVGLGGEGRLGLGRRGI</sequence>
<name>A0ACC2LSK1_PERAE</name>
<evidence type="ECO:0000313" key="1">
    <source>
        <dbReference type="EMBL" id="KAJ8636168.1"/>
    </source>
</evidence>
<accession>A0ACC2LSK1</accession>
<keyword evidence="2" id="KW-1185">Reference proteome</keyword>
<gene>
    <name evidence="1" type="ORF">MRB53_010435</name>
</gene>
<organism evidence="1 2">
    <name type="scientific">Persea americana</name>
    <name type="common">Avocado</name>
    <dbReference type="NCBI Taxonomy" id="3435"/>
    <lineage>
        <taxon>Eukaryota</taxon>
        <taxon>Viridiplantae</taxon>
        <taxon>Streptophyta</taxon>
        <taxon>Embryophyta</taxon>
        <taxon>Tracheophyta</taxon>
        <taxon>Spermatophyta</taxon>
        <taxon>Magnoliopsida</taxon>
        <taxon>Magnoliidae</taxon>
        <taxon>Laurales</taxon>
        <taxon>Lauraceae</taxon>
        <taxon>Persea</taxon>
    </lineage>
</organism>